<comment type="caution">
    <text evidence="2">The sequence shown here is derived from an EMBL/GenBank/DDBJ whole genome shotgun (WGS) entry which is preliminary data.</text>
</comment>
<feature type="region of interest" description="Disordered" evidence="1">
    <location>
        <begin position="68"/>
        <end position="102"/>
    </location>
</feature>
<dbReference type="EMBL" id="CAMGYJ010000005">
    <property type="protein sequence ID" value="CAI0420992.1"/>
    <property type="molecule type" value="Genomic_DNA"/>
</dbReference>
<feature type="compositionally biased region" description="Low complexity" evidence="1">
    <location>
        <begin position="68"/>
        <end position="82"/>
    </location>
</feature>
<dbReference type="InterPro" id="IPR044287">
    <property type="entry name" value="SGS3"/>
</dbReference>
<organism evidence="2 3">
    <name type="scientific">Linum tenue</name>
    <dbReference type="NCBI Taxonomy" id="586396"/>
    <lineage>
        <taxon>Eukaryota</taxon>
        <taxon>Viridiplantae</taxon>
        <taxon>Streptophyta</taxon>
        <taxon>Embryophyta</taxon>
        <taxon>Tracheophyta</taxon>
        <taxon>Spermatophyta</taxon>
        <taxon>Magnoliopsida</taxon>
        <taxon>eudicotyledons</taxon>
        <taxon>Gunneridae</taxon>
        <taxon>Pentapetalae</taxon>
        <taxon>rosids</taxon>
        <taxon>fabids</taxon>
        <taxon>Malpighiales</taxon>
        <taxon>Linaceae</taxon>
        <taxon>Linum</taxon>
    </lineage>
</organism>
<keyword evidence="3" id="KW-1185">Reference proteome</keyword>
<feature type="region of interest" description="Disordered" evidence="1">
    <location>
        <begin position="265"/>
        <end position="301"/>
    </location>
</feature>
<reference evidence="2" key="1">
    <citation type="submission" date="2022-08" db="EMBL/GenBank/DDBJ databases">
        <authorList>
            <person name="Gutierrez-Valencia J."/>
        </authorList>
    </citation>
    <scope>NUCLEOTIDE SEQUENCE</scope>
</reference>
<dbReference type="GO" id="GO:0031047">
    <property type="term" value="P:regulatory ncRNA-mediated gene silencing"/>
    <property type="evidence" value="ECO:0007669"/>
    <property type="project" value="InterPro"/>
</dbReference>
<feature type="region of interest" description="Disordered" evidence="1">
    <location>
        <begin position="157"/>
        <end position="212"/>
    </location>
</feature>
<sequence length="328" mass="36867">MAVETAMVVILDHHKPHEPAADCGFSAFFDEEEEEQLLLEALDAELAQELQFQEALRASLITSSSDSSLAAAADETETAPSSPTAPPAENQIPSGPYPDFQAGVKREAGESSLSFCEICRERKEDHQVVRNVYDENGGCSCVCFDCINVNAGGERVNNGYYEKKGKTKKPNKKKLVANRNYNKDHQSGASSNRRHFPANRPPPPPRVSSPSVYEVELKEKLRMAKEETRVLREKIQLQHQESKEAMDFQEQFFKEQIKRILEGRVDDDDGGKEEKKEEVAADCNSVEPKPESLPTKHLNKGMQRIMEEIEKTRINKWEAADHKSSPSH</sequence>
<accession>A0AAV0KH29</accession>
<evidence type="ECO:0000256" key="1">
    <source>
        <dbReference type="SAM" id="MobiDB-lite"/>
    </source>
</evidence>
<proteinExistence type="predicted"/>
<dbReference type="PANTHER" id="PTHR46602:SF10">
    <property type="entry name" value="RING-TYPE DOMAIN-CONTAINING PROTEIN"/>
    <property type="match status" value="1"/>
</dbReference>
<dbReference type="AlphaFoldDB" id="A0AAV0KH29"/>
<name>A0AAV0KH29_9ROSI</name>
<protein>
    <submittedName>
        <fullName evidence="2">Uncharacterized protein</fullName>
    </submittedName>
</protein>
<dbReference type="Proteomes" id="UP001154282">
    <property type="component" value="Unassembled WGS sequence"/>
</dbReference>
<dbReference type="GO" id="GO:0051607">
    <property type="term" value="P:defense response to virus"/>
    <property type="evidence" value="ECO:0007669"/>
    <property type="project" value="InterPro"/>
</dbReference>
<feature type="compositionally biased region" description="Basic residues" evidence="1">
    <location>
        <begin position="165"/>
        <end position="176"/>
    </location>
</feature>
<evidence type="ECO:0000313" key="2">
    <source>
        <dbReference type="EMBL" id="CAI0420992.1"/>
    </source>
</evidence>
<gene>
    <name evidence="2" type="ORF">LITE_LOCUS18582</name>
</gene>
<dbReference type="PANTHER" id="PTHR46602">
    <property type="entry name" value="PROTEIN SUPPRESSOR OF GENE SILENCING 3"/>
    <property type="match status" value="1"/>
</dbReference>
<evidence type="ECO:0000313" key="3">
    <source>
        <dbReference type="Proteomes" id="UP001154282"/>
    </source>
</evidence>